<dbReference type="Proteomes" id="UP001530315">
    <property type="component" value="Unassembled WGS sequence"/>
</dbReference>
<keyword evidence="5" id="KW-1185">Reference proteome</keyword>
<proteinExistence type="predicted"/>
<dbReference type="GO" id="GO:0016787">
    <property type="term" value="F:hydrolase activity"/>
    <property type="evidence" value="ECO:0007669"/>
    <property type="project" value="UniProtKB-KW"/>
</dbReference>
<dbReference type="Pfam" id="PF00293">
    <property type="entry name" value="NUDIX"/>
    <property type="match status" value="1"/>
</dbReference>
<feature type="region of interest" description="Disordered" evidence="2">
    <location>
        <begin position="1"/>
        <end position="56"/>
    </location>
</feature>
<accession>A0ABD3QLP0</accession>
<dbReference type="SUPFAM" id="SSF55811">
    <property type="entry name" value="Nudix"/>
    <property type="match status" value="1"/>
</dbReference>
<name>A0ABD3QLP0_9STRA</name>
<dbReference type="AlphaFoldDB" id="A0ABD3QLP0"/>
<reference evidence="4 5" key="1">
    <citation type="submission" date="2024-10" db="EMBL/GenBank/DDBJ databases">
        <title>Updated reference genomes for cyclostephanoid diatoms.</title>
        <authorList>
            <person name="Roberts W.R."/>
            <person name="Alverson A.J."/>
        </authorList>
    </citation>
    <scope>NUCLEOTIDE SEQUENCE [LARGE SCALE GENOMIC DNA]</scope>
    <source>
        <strain evidence="4 5">AJA276-08</strain>
    </source>
</reference>
<sequence>MTAKTAQDKPTVQEDEGQRRVTFGVMEGGGGGGGGLRLSPRGAEGGGLPTTTKRQRREVEMPLRKRGLAAAASLAVLLLCRSFLTVDVSPPPPPSQSRGSEVGPRRASSYSLNLAGRAGAYSGLPWHNERTVAVETLGETKFARCDVHTVLSEDGSSVINDWIFLEELPAVNVIVHTLEGRYVIFRQRKYAIPGETLSPVGGFVNEGESPSTAARREVLEELGLGSRRTLRTIRESIRGVYDNGRSTRLGAGRESATTTLEAEDVARIISESASPPSYDAHGLMEGSPRTIPSLDHDADWVFLGRYRTAANRGGGFLYSYLLKNAVPLVPGGGTVNYNNGGRRDTGDDESQSILFLGEDDVMKALAGGKFQEVKWAATFALAMLHVRGGMLACCDNHPEWKPPEPE</sequence>
<dbReference type="PROSITE" id="PS00893">
    <property type="entry name" value="NUDIX_BOX"/>
    <property type="match status" value="1"/>
</dbReference>
<feature type="region of interest" description="Disordered" evidence="2">
    <location>
        <begin position="88"/>
        <end position="108"/>
    </location>
</feature>
<dbReference type="InterPro" id="IPR015797">
    <property type="entry name" value="NUDIX_hydrolase-like_dom_sf"/>
</dbReference>
<dbReference type="InterPro" id="IPR000086">
    <property type="entry name" value="NUDIX_hydrolase_dom"/>
</dbReference>
<dbReference type="EMBL" id="JALLAZ020000204">
    <property type="protein sequence ID" value="KAL3800953.1"/>
    <property type="molecule type" value="Genomic_DNA"/>
</dbReference>
<protein>
    <recommendedName>
        <fullName evidence="3">Nudix hydrolase domain-containing protein</fullName>
    </recommendedName>
</protein>
<evidence type="ECO:0000256" key="2">
    <source>
        <dbReference type="SAM" id="MobiDB-lite"/>
    </source>
</evidence>
<evidence type="ECO:0000313" key="4">
    <source>
        <dbReference type="EMBL" id="KAL3800953.1"/>
    </source>
</evidence>
<dbReference type="Gene3D" id="3.90.79.10">
    <property type="entry name" value="Nucleoside Triphosphate Pyrophosphohydrolase"/>
    <property type="match status" value="1"/>
</dbReference>
<evidence type="ECO:0000256" key="1">
    <source>
        <dbReference type="ARBA" id="ARBA00022801"/>
    </source>
</evidence>
<organism evidence="4 5">
    <name type="scientific">Stephanodiscus triporus</name>
    <dbReference type="NCBI Taxonomy" id="2934178"/>
    <lineage>
        <taxon>Eukaryota</taxon>
        <taxon>Sar</taxon>
        <taxon>Stramenopiles</taxon>
        <taxon>Ochrophyta</taxon>
        <taxon>Bacillariophyta</taxon>
        <taxon>Coscinodiscophyceae</taxon>
        <taxon>Thalassiosirophycidae</taxon>
        <taxon>Stephanodiscales</taxon>
        <taxon>Stephanodiscaceae</taxon>
        <taxon>Stephanodiscus</taxon>
    </lineage>
</organism>
<evidence type="ECO:0000259" key="3">
    <source>
        <dbReference type="PROSITE" id="PS51462"/>
    </source>
</evidence>
<feature type="domain" description="Nudix hydrolase" evidence="3">
    <location>
        <begin position="166"/>
        <end position="378"/>
    </location>
</feature>
<feature type="compositionally biased region" description="Polar residues" evidence="2">
    <location>
        <begin position="1"/>
        <end position="10"/>
    </location>
</feature>
<gene>
    <name evidence="4" type="ORF">ACHAW5_006686</name>
</gene>
<comment type="caution">
    <text evidence="4">The sequence shown here is derived from an EMBL/GenBank/DDBJ whole genome shotgun (WGS) entry which is preliminary data.</text>
</comment>
<dbReference type="InterPro" id="IPR020084">
    <property type="entry name" value="NUDIX_hydrolase_CS"/>
</dbReference>
<keyword evidence="1" id="KW-0378">Hydrolase</keyword>
<evidence type="ECO:0000313" key="5">
    <source>
        <dbReference type="Proteomes" id="UP001530315"/>
    </source>
</evidence>
<dbReference type="PROSITE" id="PS51462">
    <property type="entry name" value="NUDIX"/>
    <property type="match status" value="1"/>
</dbReference>
<feature type="compositionally biased region" description="Gly residues" evidence="2">
    <location>
        <begin position="26"/>
        <end position="36"/>
    </location>
</feature>